<evidence type="ECO:0000313" key="2">
    <source>
        <dbReference type="EMBL" id="AKE40541.1"/>
    </source>
</evidence>
<proteinExistence type="predicted"/>
<keyword evidence="3" id="KW-1185">Reference proteome</keyword>
<reference evidence="2 3" key="1">
    <citation type="journal article" date="2015" name="Genome Announc.">
        <title>Complete Genome Sequence of Corynebacterium kutscheri DSM 20755, a Corynebacterial Type Strain with Remarkably Low G+C Content of Chromosomal DNA.</title>
        <authorList>
            <person name="Ruckert C."/>
            <person name="Albersmeier A."/>
            <person name="Winkler A."/>
            <person name="Tauch A."/>
        </authorList>
    </citation>
    <scope>NUCLEOTIDE SEQUENCE [LARGE SCALE GENOMIC DNA]</scope>
    <source>
        <strain evidence="2 3">DSM 20755</strain>
    </source>
</reference>
<keyword evidence="1" id="KW-1133">Transmembrane helix</keyword>
<organism evidence="2 3">
    <name type="scientific">Corynebacterium kutscheri</name>
    <dbReference type="NCBI Taxonomy" id="35755"/>
    <lineage>
        <taxon>Bacteria</taxon>
        <taxon>Bacillati</taxon>
        <taxon>Actinomycetota</taxon>
        <taxon>Actinomycetes</taxon>
        <taxon>Mycobacteriales</taxon>
        <taxon>Corynebacteriaceae</taxon>
        <taxon>Corynebacterium</taxon>
    </lineage>
</organism>
<name>A0A0F6TC81_9CORY</name>
<dbReference type="EMBL" id="CP011312">
    <property type="protein sequence ID" value="AKE40541.1"/>
    <property type="molecule type" value="Genomic_DNA"/>
</dbReference>
<dbReference type="HOGENOM" id="CLU_3308169_0_0_11"/>
<dbReference type="AlphaFoldDB" id="A0A0F6TC81"/>
<protein>
    <submittedName>
        <fullName evidence="2">Uncharacterized protein</fullName>
    </submittedName>
</protein>
<dbReference type="Proteomes" id="UP000033457">
    <property type="component" value="Chromosome"/>
</dbReference>
<keyword evidence="1" id="KW-0472">Membrane</keyword>
<gene>
    <name evidence="2" type="ORF">UL82_01565</name>
</gene>
<dbReference type="KEGG" id="cku:UL82_01565"/>
<sequence length="39" mass="4099">MTQANPILSVRDLTVTFPSEAGPVSAYAGLILIFILAAH</sequence>
<keyword evidence="1" id="KW-0812">Transmembrane</keyword>
<accession>A0A0F6TC81</accession>
<evidence type="ECO:0000313" key="3">
    <source>
        <dbReference type="Proteomes" id="UP000033457"/>
    </source>
</evidence>
<evidence type="ECO:0000256" key="1">
    <source>
        <dbReference type="SAM" id="Phobius"/>
    </source>
</evidence>
<feature type="transmembrane region" description="Helical" evidence="1">
    <location>
        <begin position="21"/>
        <end position="38"/>
    </location>
</feature>